<gene>
    <name evidence="1" type="ORF">SDC9_126522</name>
</gene>
<reference evidence="1" key="1">
    <citation type="submission" date="2019-08" db="EMBL/GenBank/DDBJ databases">
        <authorList>
            <person name="Kucharzyk K."/>
            <person name="Murdoch R.W."/>
            <person name="Higgins S."/>
            <person name="Loffler F."/>
        </authorList>
    </citation>
    <scope>NUCLEOTIDE SEQUENCE</scope>
</reference>
<protein>
    <submittedName>
        <fullName evidence="1">Uncharacterized protein</fullName>
    </submittedName>
</protein>
<sequence length="396" mass="42545">MPQYEGVSPTVVPVAPISLFAGVENKIWEKLQDEGCRPGSSVRSIVKLTDNTYAVTGFYAGIATFGGLKLPDSGTLNRGFIGKIDETGKGIWVLPYNSQANSVGLTVTSEKEKVYAAGSFRDNIAIGNLKAELKKNSHDSFIACISPNGTTEWIARLNLDTIPGTAPVAFSAKFNSSGNRLSMSKSVEDESFNGYGLFVVADGGLLYNGIVNRVFSSTPAKLETSYASAAVAATPELLKKQTDELIEDNADKGIAGLLAAVLLVKNMGATLSGNDARAALDKYNTSFSKQSPNIYKNLSKINFVKNSNGVISIQTEKGSDIYFDKIRVKNNSSININTTPSGDVSVDVLSGILVGKMVVWYKLNSVKLSKKSGDMVFDYDKDHSTAKVNMRKDILQ</sequence>
<dbReference type="EMBL" id="VSSQ01029375">
    <property type="protein sequence ID" value="MPM79485.1"/>
    <property type="molecule type" value="Genomic_DNA"/>
</dbReference>
<dbReference type="AlphaFoldDB" id="A0A645CRF6"/>
<accession>A0A645CRF6</accession>
<proteinExistence type="predicted"/>
<name>A0A645CRF6_9ZZZZ</name>
<evidence type="ECO:0000313" key="1">
    <source>
        <dbReference type="EMBL" id="MPM79485.1"/>
    </source>
</evidence>
<comment type="caution">
    <text evidence="1">The sequence shown here is derived from an EMBL/GenBank/DDBJ whole genome shotgun (WGS) entry which is preliminary data.</text>
</comment>
<organism evidence="1">
    <name type="scientific">bioreactor metagenome</name>
    <dbReference type="NCBI Taxonomy" id="1076179"/>
    <lineage>
        <taxon>unclassified sequences</taxon>
        <taxon>metagenomes</taxon>
        <taxon>ecological metagenomes</taxon>
    </lineage>
</organism>